<reference evidence="1" key="1">
    <citation type="submission" date="2021-02" db="EMBL/GenBank/DDBJ databases">
        <authorList>
            <person name="Nowell W R."/>
        </authorList>
    </citation>
    <scope>NUCLEOTIDE SEQUENCE</scope>
</reference>
<name>A0A8S2Q187_9BILA</name>
<organism evidence="1 2">
    <name type="scientific">Didymodactylos carnosus</name>
    <dbReference type="NCBI Taxonomy" id="1234261"/>
    <lineage>
        <taxon>Eukaryota</taxon>
        <taxon>Metazoa</taxon>
        <taxon>Spiralia</taxon>
        <taxon>Gnathifera</taxon>
        <taxon>Rotifera</taxon>
        <taxon>Eurotatoria</taxon>
        <taxon>Bdelloidea</taxon>
        <taxon>Philodinida</taxon>
        <taxon>Philodinidae</taxon>
        <taxon>Didymodactylos</taxon>
    </lineage>
</organism>
<feature type="non-terminal residue" evidence="1">
    <location>
        <position position="1"/>
    </location>
</feature>
<comment type="caution">
    <text evidence="1">The sequence shown here is derived from an EMBL/GenBank/DDBJ whole genome shotgun (WGS) entry which is preliminary data.</text>
</comment>
<gene>
    <name evidence="1" type="ORF">SRO942_LOCUS27929</name>
</gene>
<accession>A0A8S2Q187</accession>
<dbReference type="EMBL" id="CAJOBC010028118">
    <property type="protein sequence ID" value="CAF4077411.1"/>
    <property type="molecule type" value="Genomic_DNA"/>
</dbReference>
<evidence type="ECO:0000313" key="2">
    <source>
        <dbReference type="Proteomes" id="UP000681722"/>
    </source>
</evidence>
<dbReference type="AlphaFoldDB" id="A0A8S2Q187"/>
<evidence type="ECO:0000313" key="1">
    <source>
        <dbReference type="EMBL" id="CAF4077411.1"/>
    </source>
</evidence>
<dbReference type="Proteomes" id="UP000681722">
    <property type="component" value="Unassembled WGS sequence"/>
</dbReference>
<sequence>GRLRTDDLYSYVEQSLSVRDILIMNLVSSDDSTKQLFDKYVDLYSY</sequence>
<protein>
    <submittedName>
        <fullName evidence="1">Uncharacterized protein</fullName>
    </submittedName>
</protein>
<proteinExistence type="predicted"/>
<dbReference type="OrthoDB" id="784962at2759"/>